<evidence type="ECO:0000259" key="13">
    <source>
        <dbReference type="Pfam" id="PF25398"/>
    </source>
</evidence>
<dbReference type="InterPro" id="IPR057476">
    <property type="entry name" value="Cux_N"/>
</dbReference>
<keyword evidence="7" id="KW-0333">Golgi apparatus</keyword>
<evidence type="ECO:0000259" key="12">
    <source>
        <dbReference type="Pfam" id="PF08172"/>
    </source>
</evidence>
<reference evidence="14" key="3">
    <citation type="submission" date="2025-09" db="UniProtKB">
        <authorList>
            <consortium name="Ensembl"/>
        </authorList>
    </citation>
    <scope>IDENTIFICATION</scope>
</reference>
<feature type="coiled-coil region" evidence="10">
    <location>
        <begin position="68"/>
        <end position="309"/>
    </location>
</feature>
<keyword evidence="15" id="KW-1185">Reference proteome</keyword>
<keyword evidence="6 11" id="KW-1133">Transmembrane helix</keyword>
<dbReference type="AlphaFoldDB" id="A0A2I3LZE3"/>
<proteinExistence type="inferred from homology"/>
<evidence type="ECO:0000313" key="14">
    <source>
        <dbReference type="Ensembl" id="ENSPANP00000028838.1"/>
    </source>
</evidence>
<dbReference type="PANTHER" id="PTHR14043:SF15">
    <property type="entry name" value="PROTEIN CASP"/>
    <property type="match status" value="1"/>
</dbReference>
<keyword evidence="9 11" id="KW-0472">Membrane</keyword>
<dbReference type="InterPro" id="IPR012955">
    <property type="entry name" value="CASP_C"/>
</dbReference>
<organism evidence="14 15">
    <name type="scientific">Papio anubis</name>
    <name type="common">Olive baboon</name>
    <dbReference type="NCBI Taxonomy" id="9555"/>
    <lineage>
        <taxon>Eukaryota</taxon>
        <taxon>Metazoa</taxon>
        <taxon>Chordata</taxon>
        <taxon>Craniata</taxon>
        <taxon>Vertebrata</taxon>
        <taxon>Euteleostomi</taxon>
        <taxon>Mammalia</taxon>
        <taxon>Eutheria</taxon>
        <taxon>Euarchontoglires</taxon>
        <taxon>Primates</taxon>
        <taxon>Haplorrhini</taxon>
        <taxon>Catarrhini</taxon>
        <taxon>Cercopithecidae</taxon>
        <taxon>Cercopithecinae</taxon>
        <taxon>Papio</taxon>
    </lineage>
</organism>
<dbReference type="ExpressionAtlas" id="A0A2I3LZE3">
    <property type="expression patterns" value="baseline"/>
</dbReference>
<gene>
    <name evidence="14" type="primary">CUX1</name>
</gene>
<evidence type="ECO:0000256" key="8">
    <source>
        <dbReference type="ARBA" id="ARBA00023054"/>
    </source>
</evidence>
<evidence type="ECO:0000256" key="4">
    <source>
        <dbReference type="ARBA" id="ARBA00022448"/>
    </source>
</evidence>
<dbReference type="GeneTree" id="ENSGT00940000159751"/>
<feature type="transmembrane region" description="Helical" evidence="11">
    <location>
        <begin position="570"/>
        <end position="591"/>
    </location>
</feature>
<dbReference type="GO" id="GO:0005634">
    <property type="term" value="C:nucleus"/>
    <property type="evidence" value="ECO:0007669"/>
    <property type="project" value="TreeGrafter"/>
</dbReference>
<dbReference type="GO" id="GO:0000981">
    <property type="term" value="F:DNA-binding transcription factor activity, RNA polymerase II-specific"/>
    <property type="evidence" value="ECO:0007669"/>
    <property type="project" value="TreeGrafter"/>
</dbReference>
<evidence type="ECO:0000256" key="10">
    <source>
        <dbReference type="SAM" id="Coils"/>
    </source>
</evidence>
<evidence type="ECO:0000256" key="5">
    <source>
        <dbReference type="ARBA" id="ARBA00022692"/>
    </source>
</evidence>
<evidence type="ECO:0000256" key="9">
    <source>
        <dbReference type="ARBA" id="ARBA00023136"/>
    </source>
</evidence>
<protein>
    <recommendedName>
        <fullName evidence="3">Protein CASP</fullName>
    </recommendedName>
</protein>
<evidence type="ECO:0000256" key="6">
    <source>
        <dbReference type="ARBA" id="ARBA00022989"/>
    </source>
</evidence>
<feature type="domain" description="CASP C-terminal" evidence="12">
    <location>
        <begin position="378"/>
        <end position="594"/>
    </location>
</feature>
<sequence>MAANVGSMFQYWKRFDLQQLQRELDATATVLANRQDESEQSRKRLIEQSREFKKNTPEDLRKQVAPLLKSFQGEIDALSKRSKEAEAAFLNVYKRLIDVPEVTIKALKEKIREYEQTLKNQAETIALEKEQKLQNDFAEKERKLQETQMSTTSKLEEAEHKVQSLQTALEKTRTELFDLKTKYDEETTAKADEIEMIMTDLERANQRAEVAQREAETLREQLSSANHSLQLASQIQKAPDVEQAIEVLTRSSLEVELAAKEREIAQLVEDVQRLQASLTKLRENSASQISQLEQQLSAKNSTLKQLEEKLKGQADYEEVKKELNILKSMEFAPSEGAGTQDAAKPLEVLLMEKNRSLQSENAALRISNSDLSGRCAELQVRVTEAVATATEQRELIARLEQDLSIIQSIQRPDAEGATEHRLEKIPEPIKEATALFYGPAAPASSALPEGQVDSLLSIISSQRERFRARNQELEAENRLAQHTLQALQSELDSLRADNIKLFEKIKFLQSYPGRGSSSDDTELRYSSQYEERLDPFSSFSKRERQRKYLSLSPWDKATLSMGRLVLSNKMARTIGFFYTLFLHCLVFLVLYKLAWSESVERDCATFCAKKFADHLHKFHENDNGAAAGDLWQ</sequence>
<dbReference type="GO" id="GO:0006891">
    <property type="term" value="P:intra-Golgi vesicle-mediated transport"/>
    <property type="evidence" value="ECO:0007669"/>
    <property type="project" value="InterPro"/>
</dbReference>
<comment type="similarity">
    <text evidence="2">Belongs to the CASP family.</text>
</comment>
<dbReference type="Pfam" id="PF25398">
    <property type="entry name" value="CUX1_N"/>
    <property type="match status" value="1"/>
</dbReference>
<reference evidence="14" key="2">
    <citation type="submission" date="2025-08" db="UniProtKB">
        <authorList>
            <consortium name="Ensembl"/>
        </authorList>
    </citation>
    <scope>IDENTIFICATION</scope>
</reference>
<evidence type="ECO:0000256" key="7">
    <source>
        <dbReference type="ARBA" id="ARBA00023034"/>
    </source>
</evidence>
<evidence type="ECO:0000256" key="11">
    <source>
        <dbReference type="SAM" id="Phobius"/>
    </source>
</evidence>
<dbReference type="PANTHER" id="PTHR14043">
    <property type="entry name" value="CCAAT DISPLACEMENT PROTEIN-RELATED"/>
    <property type="match status" value="1"/>
</dbReference>
<keyword evidence="5 11" id="KW-0812">Transmembrane</keyword>
<evidence type="ECO:0000313" key="15">
    <source>
        <dbReference type="Proteomes" id="UP000028761"/>
    </source>
</evidence>
<dbReference type="GO" id="GO:0000139">
    <property type="term" value="C:Golgi membrane"/>
    <property type="evidence" value="ECO:0007669"/>
    <property type="project" value="UniProtKB-SubCell"/>
</dbReference>
<dbReference type="GO" id="GO:0000977">
    <property type="term" value="F:RNA polymerase II transcription regulatory region sequence-specific DNA binding"/>
    <property type="evidence" value="ECO:0007669"/>
    <property type="project" value="TreeGrafter"/>
</dbReference>
<evidence type="ECO:0000256" key="3">
    <source>
        <dbReference type="ARBA" id="ARBA00018691"/>
    </source>
</evidence>
<feature type="coiled-coil region" evidence="10">
    <location>
        <begin position="456"/>
        <end position="504"/>
    </location>
</feature>
<dbReference type="Proteomes" id="UP000028761">
    <property type="component" value="Chromosome 4"/>
</dbReference>
<name>A0A2I3LZE3_PAPAN</name>
<keyword evidence="8 10" id="KW-0175">Coiled coil</keyword>
<dbReference type="Bgee" id="ENSPANG00000016879">
    <property type="expression patterns" value="Expressed in visual cortex and 66 other cell types or tissues"/>
</dbReference>
<keyword evidence="4" id="KW-0813">Transport</keyword>
<reference evidence="14 15" key="1">
    <citation type="submission" date="2012-03" db="EMBL/GenBank/DDBJ databases">
        <title>Whole Genome Assembly of Papio anubis.</title>
        <authorList>
            <person name="Liu Y.L."/>
            <person name="Abraham K.A."/>
            <person name="Akbar H.A."/>
            <person name="Ali S.A."/>
            <person name="Anosike U.A."/>
            <person name="Aqrawi P.A."/>
            <person name="Arias F.A."/>
            <person name="Attaway T.A."/>
            <person name="Awwad R.A."/>
            <person name="Babu C.B."/>
            <person name="Bandaranaike D.B."/>
            <person name="Battles P.B."/>
            <person name="Bell A.B."/>
            <person name="Beltran B.B."/>
            <person name="Berhane-Mersha D.B."/>
            <person name="Bess C.B."/>
            <person name="Bickham C.B."/>
            <person name="Bolden T.B."/>
            <person name="Carter K.C."/>
            <person name="Chau D.C."/>
            <person name="Chavez A.C."/>
            <person name="Clerc-Blankenburg K.C."/>
            <person name="Coyle M.C."/>
            <person name="Dao M.D."/>
            <person name="Davila M.L.D."/>
            <person name="Davy-Carroll L.D."/>
            <person name="Denson S.D."/>
            <person name="Dinh H.D."/>
            <person name="Fernandez S.F."/>
            <person name="Fernando P.F."/>
            <person name="Forbes L.F."/>
            <person name="Francis C.F."/>
            <person name="Francisco L.F."/>
            <person name="Fu Q.F."/>
            <person name="Garcia-Iii R.G."/>
            <person name="Garrett T.G."/>
            <person name="Gross S.G."/>
            <person name="Gubbala S.G."/>
            <person name="Hirani K.H."/>
            <person name="Hogues M.H."/>
            <person name="Hollins B.H."/>
            <person name="Jackson L.J."/>
            <person name="Javaid M.J."/>
            <person name="Jhangiani S.J."/>
            <person name="Johnson A.J."/>
            <person name="Johnson B.J."/>
            <person name="Jones J.J."/>
            <person name="Joshi V.J."/>
            <person name="Kalu J.K."/>
            <person name="Khan N.K."/>
            <person name="Korchina V.K."/>
            <person name="Kovar C.K."/>
            <person name="Lago L.L."/>
            <person name="Lara F.L."/>
            <person name="Le T.-K.L."/>
            <person name="Lee S.L."/>
            <person name="Legall-Iii F.L."/>
            <person name="Lemon S.L."/>
            <person name="Liu J.L."/>
            <person name="Liu Y.-S.L."/>
            <person name="Liyanage D.L."/>
            <person name="Lopez J.L."/>
            <person name="Lorensuhewa L.L."/>
            <person name="Mata R.M."/>
            <person name="Mathew T.M."/>
            <person name="Mercado C.M."/>
            <person name="Mercado I.M."/>
            <person name="Morales K.M."/>
            <person name="Morgan M.M."/>
            <person name="Munidasa M.M."/>
            <person name="Ngo D.N."/>
            <person name="Nguyen L.N."/>
            <person name="Nguyen T.N."/>
            <person name="Nguyen N.N."/>
            <person name="Obregon M.O."/>
            <person name="Okwuonu G.O."/>
            <person name="Ongeri F.O."/>
            <person name="Onwere C.O."/>
            <person name="Osifeso I.O."/>
            <person name="Parra A.P."/>
            <person name="Patil S.P."/>
            <person name="Perez A.P."/>
            <person name="Perez Y.P."/>
            <person name="Pham C.P."/>
            <person name="Pu L.-L.P."/>
            <person name="Puazo M.P."/>
            <person name="Quiroz J.Q."/>
            <person name="Rouhana J.R."/>
            <person name="Ruiz M.R."/>
            <person name="Ruiz S.-J.R."/>
            <person name="Saada N.S."/>
            <person name="Santibanez J.S."/>
            <person name="Scheel M.S."/>
            <person name="Schneider B.S."/>
            <person name="Simmons D.S."/>
            <person name="Sisson I.S."/>
            <person name="Tang L.-Y.T."/>
            <person name="Thornton R.T."/>
            <person name="Tisius J.T."/>
            <person name="Toledanes G.T."/>
            <person name="Trejos Z.T."/>
            <person name="Usmani K.U."/>
            <person name="Varghese R.V."/>
            <person name="Vattathil S.V."/>
            <person name="Vee V.V."/>
            <person name="Walker D.W."/>
            <person name="Weissenberger G.W."/>
            <person name="White C.W."/>
            <person name="Williams A.W."/>
            <person name="Woodworth J.W."/>
            <person name="Wright R.W."/>
            <person name="Zhu Y.Z."/>
            <person name="Han Y.H."/>
            <person name="Newsham I.N."/>
            <person name="Nazareth L.N."/>
            <person name="Worley K.W."/>
            <person name="Muzny D.M."/>
            <person name="Rogers J.R."/>
            <person name="Gibbs R.G."/>
        </authorList>
    </citation>
    <scope>NUCLEOTIDE SEQUENCE [LARGE SCALE GENOMIC DNA]</scope>
</reference>
<accession>A0A2I3LZE3</accession>
<feature type="domain" description="Cux N-terminal" evidence="13">
    <location>
        <begin position="3"/>
        <end position="101"/>
    </location>
</feature>
<evidence type="ECO:0000256" key="1">
    <source>
        <dbReference type="ARBA" id="ARBA00004409"/>
    </source>
</evidence>
<comment type="subcellular location">
    <subcellularLocation>
        <location evidence="1">Golgi apparatus membrane</location>
        <topology evidence="1">Single-pass type IV membrane protein</topology>
    </subcellularLocation>
</comment>
<evidence type="ECO:0000256" key="2">
    <source>
        <dbReference type="ARBA" id="ARBA00006415"/>
    </source>
</evidence>
<dbReference type="Ensembl" id="ENSPANT00000034135.2">
    <property type="protein sequence ID" value="ENSPANP00000028838.1"/>
    <property type="gene ID" value="ENSPANG00000016879.4"/>
</dbReference>
<dbReference type="Pfam" id="PF08172">
    <property type="entry name" value="CASP_C"/>
    <property type="match status" value="1"/>
</dbReference>